<dbReference type="AlphaFoldDB" id="N1W9A9"/>
<dbReference type="InterPro" id="IPR011495">
    <property type="entry name" value="Sig_transdc_His_kin_sub2_dim/P"/>
</dbReference>
<proteinExistence type="predicted"/>
<evidence type="ECO:0000256" key="1">
    <source>
        <dbReference type="ARBA" id="ARBA00000085"/>
    </source>
</evidence>
<keyword evidence="4" id="KW-0808">Transferase</keyword>
<feature type="transmembrane region" description="Helical" evidence="8">
    <location>
        <begin position="21"/>
        <end position="43"/>
    </location>
</feature>
<keyword evidence="8" id="KW-0812">Transmembrane</keyword>
<dbReference type="Gene3D" id="3.30.450.20">
    <property type="entry name" value="PAS domain"/>
    <property type="match status" value="1"/>
</dbReference>
<keyword evidence="7" id="KW-0067">ATP-binding</keyword>
<keyword evidence="3" id="KW-0597">Phosphoprotein</keyword>
<dbReference type="InterPro" id="IPR036890">
    <property type="entry name" value="HATPase_C_sf"/>
</dbReference>
<evidence type="ECO:0000256" key="8">
    <source>
        <dbReference type="SAM" id="Phobius"/>
    </source>
</evidence>
<name>N1W9A9_9LEPT</name>
<evidence type="ECO:0000256" key="4">
    <source>
        <dbReference type="ARBA" id="ARBA00022679"/>
    </source>
</evidence>
<evidence type="ECO:0000256" key="7">
    <source>
        <dbReference type="ARBA" id="ARBA00022840"/>
    </source>
</evidence>
<evidence type="ECO:0000259" key="10">
    <source>
        <dbReference type="Pfam" id="PF07568"/>
    </source>
</evidence>
<keyword evidence="8" id="KW-1133">Transmembrane helix</keyword>
<evidence type="ECO:0000256" key="3">
    <source>
        <dbReference type="ARBA" id="ARBA00022553"/>
    </source>
</evidence>
<dbReference type="RefSeq" id="WP_003006104.1">
    <property type="nucleotide sequence ID" value="NZ_AOHC02000041.1"/>
</dbReference>
<keyword evidence="5" id="KW-0547">Nucleotide-binding</keyword>
<protein>
    <recommendedName>
        <fullName evidence="2">histidine kinase</fullName>
        <ecNumber evidence="2">2.7.13.3</ecNumber>
    </recommendedName>
</protein>
<accession>N1W9A9</accession>
<dbReference type="Pfam" id="PF07568">
    <property type="entry name" value="HisKA_2"/>
    <property type="match status" value="1"/>
</dbReference>
<feature type="domain" description="Histidine kinase/HSP90-like ATPase" evidence="9">
    <location>
        <begin position="289"/>
        <end position="373"/>
    </location>
</feature>
<dbReference type="Pfam" id="PF02518">
    <property type="entry name" value="HATPase_c"/>
    <property type="match status" value="1"/>
</dbReference>
<evidence type="ECO:0000313" key="11">
    <source>
        <dbReference type="EMBL" id="EMY76811.1"/>
    </source>
</evidence>
<feature type="transmembrane region" description="Helical" evidence="8">
    <location>
        <begin position="77"/>
        <end position="99"/>
    </location>
</feature>
<keyword evidence="6 11" id="KW-0418">Kinase</keyword>
<evidence type="ECO:0000256" key="6">
    <source>
        <dbReference type="ARBA" id="ARBA00022777"/>
    </source>
</evidence>
<organism evidence="11 12">
    <name type="scientific">Leptospira weilii serovar Ranarum str. ICFT</name>
    <dbReference type="NCBI Taxonomy" id="1218598"/>
    <lineage>
        <taxon>Bacteria</taxon>
        <taxon>Pseudomonadati</taxon>
        <taxon>Spirochaetota</taxon>
        <taxon>Spirochaetia</taxon>
        <taxon>Leptospirales</taxon>
        <taxon>Leptospiraceae</taxon>
        <taxon>Leptospira</taxon>
    </lineage>
</organism>
<keyword evidence="12" id="KW-1185">Reference proteome</keyword>
<feature type="transmembrane region" description="Helical" evidence="8">
    <location>
        <begin position="111"/>
        <end position="141"/>
    </location>
</feature>
<dbReference type="EC" id="2.7.13.3" evidence="2"/>
<feature type="transmembrane region" description="Helical" evidence="8">
    <location>
        <begin position="49"/>
        <end position="70"/>
    </location>
</feature>
<evidence type="ECO:0000313" key="12">
    <source>
        <dbReference type="Proteomes" id="UP000012313"/>
    </source>
</evidence>
<dbReference type="EMBL" id="AOHC02000041">
    <property type="protein sequence ID" value="EMY76811.1"/>
    <property type="molecule type" value="Genomic_DNA"/>
</dbReference>
<dbReference type="InterPro" id="IPR003594">
    <property type="entry name" value="HATPase_dom"/>
</dbReference>
<dbReference type="PANTHER" id="PTHR41523:SF8">
    <property type="entry name" value="ETHYLENE RESPONSE SENSOR PROTEIN"/>
    <property type="match status" value="1"/>
</dbReference>
<gene>
    <name evidence="11" type="ORF">LEP1GSC060_3155</name>
</gene>
<dbReference type="PANTHER" id="PTHR41523">
    <property type="entry name" value="TWO-COMPONENT SYSTEM SENSOR PROTEIN"/>
    <property type="match status" value="1"/>
</dbReference>
<sequence length="377" mass="42938">MKLSGLTDQIYKDRDYLTKNRAFHLFVFNVVSLLLGIFVNLYILFMKGYFLRPGFLIMLIASAISMIFLLRKKFEIALKIVLIASVVAVGLGWVFGLLSAKTLLDEGNKNIALAIFIMIFLYFTNLKWTFLITVYCFILIFIEEFFAKQNHDLIHIADRIALFSMFSVISIIAVKTLQGSIEEKNELIQEIHHRVRNNLQVLSGLVEMHSGLDKGNIQSILFDFQNRILAISEVHNYLYKSENYFDIDFSEVIEGIINNLSNKLGKETVHIENSTKQTFLRIESALPCAMIFSELLSNSLRHAFPMEKGTVSVYFQKEGSKYRLQITDDGSGIEDSETWMKPNTAGFTLIQILTKQIKGSFQILSNSGSTAVLEFNA</sequence>
<dbReference type="Proteomes" id="UP000012313">
    <property type="component" value="Unassembled WGS sequence"/>
</dbReference>
<dbReference type="GO" id="GO:0005524">
    <property type="term" value="F:ATP binding"/>
    <property type="evidence" value="ECO:0007669"/>
    <property type="project" value="UniProtKB-KW"/>
</dbReference>
<comment type="catalytic activity">
    <reaction evidence="1">
        <text>ATP + protein L-histidine = ADP + protein N-phospho-L-histidine.</text>
        <dbReference type="EC" id="2.7.13.3"/>
    </reaction>
</comment>
<comment type="caution">
    <text evidence="11">The sequence shown here is derived from an EMBL/GenBank/DDBJ whole genome shotgun (WGS) entry which is preliminary data.</text>
</comment>
<keyword evidence="8" id="KW-0472">Membrane</keyword>
<reference evidence="11" key="1">
    <citation type="submission" date="2013-03" db="EMBL/GenBank/DDBJ databases">
        <authorList>
            <person name="Harkins D.M."/>
            <person name="Durkin A.S."/>
            <person name="Brinkac L.M."/>
            <person name="Haft D.H."/>
            <person name="Selengut J.D."/>
            <person name="Sanka R."/>
            <person name="DePew J."/>
            <person name="Purushe J."/>
            <person name="Hartskeerl R.A."/>
            <person name="Ahmed A."/>
            <person name="van der Linden H."/>
            <person name="Goris M.G.A."/>
            <person name="Vinetz J.M."/>
            <person name="Sutton G.G."/>
            <person name="Nierman W.C."/>
            <person name="Fouts D.E."/>
        </authorList>
    </citation>
    <scope>NUCLEOTIDE SEQUENCE [LARGE SCALE GENOMIC DNA]</scope>
    <source>
        <strain evidence="11">ICFT</strain>
    </source>
</reference>
<dbReference type="STRING" id="1218598.LEP1GSC060_3155"/>
<feature type="domain" description="Signal transduction histidine kinase subgroup 2 dimerisation and phosphoacceptor" evidence="10">
    <location>
        <begin position="190"/>
        <end position="262"/>
    </location>
</feature>
<dbReference type="Gene3D" id="3.30.565.10">
    <property type="entry name" value="Histidine kinase-like ATPase, C-terminal domain"/>
    <property type="match status" value="1"/>
</dbReference>
<dbReference type="SUPFAM" id="SSF55874">
    <property type="entry name" value="ATPase domain of HSP90 chaperone/DNA topoisomerase II/histidine kinase"/>
    <property type="match status" value="1"/>
</dbReference>
<dbReference type="GO" id="GO:0004673">
    <property type="term" value="F:protein histidine kinase activity"/>
    <property type="evidence" value="ECO:0007669"/>
    <property type="project" value="UniProtKB-EC"/>
</dbReference>
<evidence type="ECO:0000256" key="2">
    <source>
        <dbReference type="ARBA" id="ARBA00012438"/>
    </source>
</evidence>
<evidence type="ECO:0000259" key="9">
    <source>
        <dbReference type="Pfam" id="PF02518"/>
    </source>
</evidence>
<dbReference type="OrthoDB" id="9108362at2"/>
<evidence type="ECO:0000256" key="5">
    <source>
        <dbReference type="ARBA" id="ARBA00022741"/>
    </source>
</evidence>
<feature type="transmembrane region" description="Helical" evidence="8">
    <location>
        <begin position="153"/>
        <end position="174"/>
    </location>
</feature>